<feature type="compositionally biased region" description="Basic and acidic residues" evidence="3">
    <location>
        <begin position="22"/>
        <end position="33"/>
    </location>
</feature>
<organism evidence="5">
    <name type="scientific">Lotharella oceanica</name>
    <dbReference type="NCBI Taxonomy" id="641309"/>
    <lineage>
        <taxon>Eukaryota</taxon>
        <taxon>Sar</taxon>
        <taxon>Rhizaria</taxon>
        <taxon>Cercozoa</taxon>
        <taxon>Chlorarachniophyceae</taxon>
        <taxon>Lotharella</taxon>
    </lineage>
</organism>
<sequence>MAERAADEPREKRSVRMGQKRSSAESKESDPHSRPGMVRLHSDRGQKIMRSAAFQGGYPMDRKQKTKTSCGVCSAAIVVSCIRGMNISEKTVLQDASSSAKELRTRTKKCARSRCPTCRNLRDLTMCLENWRRSGCSLYHLNALLRHGLSLKTRFHFTSDSKIQTFERALRRFEAKQSHILVNVRIKRGGHWGVVAAVSRVEGDDGLPETQILVLEVNNPRLHYWVSATTLYQFMDTITSARVTRGWIEVLVQSSVPAVQLDADPVNEDTAPATPAEKEAACRTS</sequence>
<reference evidence="5" key="1">
    <citation type="submission" date="2021-01" db="EMBL/GenBank/DDBJ databases">
        <authorList>
            <person name="Corre E."/>
            <person name="Pelletier E."/>
            <person name="Niang G."/>
            <person name="Scheremetjew M."/>
            <person name="Finn R."/>
            <person name="Kale V."/>
            <person name="Holt S."/>
            <person name="Cochrane G."/>
            <person name="Meng A."/>
            <person name="Brown T."/>
            <person name="Cohen L."/>
        </authorList>
    </citation>
    <scope>NUCLEOTIDE SEQUENCE</scope>
    <source>
        <strain evidence="5">CCMP622</strain>
    </source>
</reference>
<feature type="domain" description="Peptidase C83" evidence="4">
    <location>
        <begin position="36"/>
        <end position="247"/>
    </location>
</feature>
<evidence type="ECO:0000256" key="1">
    <source>
        <dbReference type="ARBA" id="ARBA00012468"/>
    </source>
</evidence>
<dbReference type="InterPro" id="IPR007719">
    <property type="entry name" value="PCS_N"/>
</dbReference>
<gene>
    <name evidence="5" type="ORF">LSP00402_LOCUS10696</name>
</gene>
<feature type="compositionally biased region" description="Basic and acidic residues" evidence="3">
    <location>
        <begin position="276"/>
        <end position="285"/>
    </location>
</feature>
<dbReference type="EC" id="2.3.2.15" evidence="1"/>
<dbReference type="GO" id="GO:0016756">
    <property type="term" value="F:glutathione gamma-glutamylcysteinyltransferase activity"/>
    <property type="evidence" value="ECO:0007669"/>
    <property type="project" value="UniProtKB-EC"/>
</dbReference>
<feature type="compositionally biased region" description="Basic and acidic residues" evidence="3">
    <location>
        <begin position="1"/>
        <end position="14"/>
    </location>
</feature>
<dbReference type="GO" id="GO:0046872">
    <property type="term" value="F:metal ion binding"/>
    <property type="evidence" value="ECO:0007669"/>
    <property type="project" value="InterPro"/>
</dbReference>
<keyword evidence="2" id="KW-0104">Cadmium</keyword>
<dbReference type="Gene3D" id="3.90.70.30">
    <property type="entry name" value="Phytochelatin synthase, N-terminal domain"/>
    <property type="match status" value="1"/>
</dbReference>
<dbReference type="EMBL" id="HBHP01017274">
    <property type="protein sequence ID" value="CAD9765507.1"/>
    <property type="molecule type" value="Transcribed_RNA"/>
</dbReference>
<accession>A0A7S2XBZ9</accession>
<evidence type="ECO:0000313" key="5">
    <source>
        <dbReference type="EMBL" id="CAD9765507.1"/>
    </source>
</evidence>
<feature type="region of interest" description="Disordered" evidence="3">
    <location>
        <begin position="1"/>
        <end position="39"/>
    </location>
</feature>
<protein>
    <recommendedName>
        <fullName evidence="1">glutathione gamma-glutamylcysteinyltransferase</fullName>
        <ecNumber evidence="1">2.3.2.15</ecNumber>
    </recommendedName>
</protein>
<name>A0A7S2XBZ9_9EUKA</name>
<proteinExistence type="predicted"/>
<evidence type="ECO:0000256" key="2">
    <source>
        <dbReference type="ARBA" id="ARBA00022539"/>
    </source>
</evidence>
<dbReference type="GO" id="GO:0046938">
    <property type="term" value="P:phytochelatin biosynthetic process"/>
    <property type="evidence" value="ECO:0007669"/>
    <property type="project" value="InterPro"/>
</dbReference>
<dbReference type="AlphaFoldDB" id="A0A7S2XBZ9"/>
<dbReference type="SUPFAM" id="SSF54001">
    <property type="entry name" value="Cysteine proteinases"/>
    <property type="match status" value="1"/>
</dbReference>
<dbReference type="Pfam" id="PF05023">
    <property type="entry name" value="Phytochelatin"/>
    <property type="match status" value="1"/>
</dbReference>
<dbReference type="InterPro" id="IPR038765">
    <property type="entry name" value="Papain-like_cys_pep_sf"/>
</dbReference>
<feature type="region of interest" description="Disordered" evidence="3">
    <location>
        <begin position="263"/>
        <end position="285"/>
    </location>
</feature>
<evidence type="ECO:0000256" key="3">
    <source>
        <dbReference type="SAM" id="MobiDB-lite"/>
    </source>
</evidence>
<evidence type="ECO:0000259" key="4">
    <source>
        <dbReference type="Pfam" id="PF05023"/>
    </source>
</evidence>
<dbReference type="GO" id="GO:0010038">
    <property type="term" value="P:response to metal ion"/>
    <property type="evidence" value="ECO:0007669"/>
    <property type="project" value="InterPro"/>
</dbReference>
<dbReference type="InterPro" id="IPR038156">
    <property type="entry name" value="PCS_N_sf"/>
</dbReference>